<dbReference type="CDD" id="cd18186">
    <property type="entry name" value="BTB_POZ_ZBTB_KLHL-like"/>
    <property type="match status" value="1"/>
</dbReference>
<evidence type="ECO:0000313" key="3">
    <source>
        <dbReference type="Proteomes" id="UP000277580"/>
    </source>
</evidence>
<dbReference type="InterPro" id="IPR011333">
    <property type="entry name" value="SKP1/BTB/POZ_sf"/>
</dbReference>
<protein>
    <recommendedName>
        <fullName evidence="1">BTB domain-containing protein</fullName>
    </recommendedName>
</protein>
<dbReference type="Gene3D" id="3.30.710.10">
    <property type="entry name" value="Potassium Channel Kv1.1, Chain A"/>
    <property type="match status" value="1"/>
</dbReference>
<dbReference type="Proteomes" id="UP000277580">
    <property type="component" value="Unassembled WGS sequence"/>
</dbReference>
<dbReference type="SMART" id="SM00225">
    <property type="entry name" value="BTB"/>
    <property type="match status" value="1"/>
</dbReference>
<organism evidence="2 3">
    <name type="scientific">Morchella conica CCBAS932</name>
    <dbReference type="NCBI Taxonomy" id="1392247"/>
    <lineage>
        <taxon>Eukaryota</taxon>
        <taxon>Fungi</taxon>
        <taxon>Dikarya</taxon>
        <taxon>Ascomycota</taxon>
        <taxon>Pezizomycotina</taxon>
        <taxon>Pezizomycetes</taxon>
        <taxon>Pezizales</taxon>
        <taxon>Morchellaceae</taxon>
        <taxon>Morchella</taxon>
    </lineage>
</organism>
<dbReference type="InParanoid" id="A0A3N4KJY2"/>
<evidence type="ECO:0000313" key="2">
    <source>
        <dbReference type="EMBL" id="RPB10840.1"/>
    </source>
</evidence>
<keyword evidence="3" id="KW-1185">Reference proteome</keyword>
<dbReference type="AlphaFoldDB" id="A0A3N4KJY2"/>
<dbReference type="GO" id="GO:0030544">
    <property type="term" value="F:Hsp70 protein binding"/>
    <property type="evidence" value="ECO:0007669"/>
    <property type="project" value="TreeGrafter"/>
</dbReference>
<reference evidence="2 3" key="1">
    <citation type="journal article" date="2018" name="Nat. Ecol. Evol.">
        <title>Pezizomycetes genomes reveal the molecular basis of ectomycorrhizal truffle lifestyle.</title>
        <authorList>
            <person name="Murat C."/>
            <person name="Payen T."/>
            <person name="Noel B."/>
            <person name="Kuo A."/>
            <person name="Morin E."/>
            <person name="Chen J."/>
            <person name="Kohler A."/>
            <person name="Krizsan K."/>
            <person name="Balestrini R."/>
            <person name="Da Silva C."/>
            <person name="Montanini B."/>
            <person name="Hainaut M."/>
            <person name="Levati E."/>
            <person name="Barry K.W."/>
            <person name="Belfiori B."/>
            <person name="Cichocki N."/>
            <person name="Clum A."/>
            <person name="Dockter R.B."/>
            <person name="Fauchery L."/>
            <person name="Guy J."/>
            <person name="Iotti M."/>
            <person name="Le Tacon F."/>
            <person name="Lindquist E.A."/>
            <person name="Lipzen A."/>
            <person name="Malagnac F."/>
            <person name="Mello A."/>
            <person name="Molinier V."/>
            <person name="Miyauchi S."/>
            <person name="Poulain J."/>
            <person name="Riccioni C."/>
            <person name="Rubini A."/>
            <person name="Sitrit Y."/>
            <person name="Splivallo R."/>
            <person name="Traeger S."/>
            <person name="Wang M."/>
            <person name="Zifcakova L."/>
            <person name="Wipf D."/>
            <person name="Zambonelli A."/>
            <person name="Paolocci F."/>
            <person name="Nowrousian M."/>
            <person name="Ottonello S."/>
            <person name="Baldrian P."/>
            <person name="Spatafora J.W."/>
            <person name="Henrissat B."/>
            <person name="Nagy L.G."/>
            <person name="Aury J.M."/>
            <person name="Wincker P."/>
            <person name="Grigoriev I.V."/>
            <person name="Bonfante P."/>
            <person name="Martin F.M."/>
        </authorList>
    </citation>
    <scope>NUCLEOTIDE SEQUENCE [LARGE SCALE GENOMIC DNA]</scope>
    <source>
        <strain evidence="2 3">CCBAS932</strain>
    </source>
</reference>
<dbReference type="PROSITE" id="PS50097">
    <property type="entry name" value="BTB"/>
    <property type="match status" value="1"/>
</dbReference>
<sequence length="1116" mass="128661">MSPQEESFRGKNYMTLPLRRSGTMEIPVHVDANMVVQSNRMLTTPLEESEMEEGSEWNKWILEKGVASLYLILVNYLMKNHGDAGYNYWPPYPSENSDPISRTISAAYWSRLSTSPYRLYPPATLEKNPSTMDSNVEKSFRFKFSDVVFDLLEPDVSKFVVPLLLRLGVHNIVSPPPKIKKFLIECQVKSMELLSSSYFLDHLRRHSSKLLQIWKEFDPKIDPKNGPKNEPEDESENGRGGLYFFNSLFSFIFKDFFKRDTTPVGEVKIPDLKGSTLLPLADKSLGTFRPKESADCYLVARTPQERSLLESVPKISVHPDFDDDLVKSLMMGDLNIKYFEFEDVPRVYKEINDRKDSEFRIEWLKRMWEYYETYIYKDPEQEGKCLDILKNLEVYFGDRVGQNIDADAVFVSPAQFSSGSFAAVLKQEPKNTGPNISKLLDKFQGLILLDRSAFPKKQLPQEHIGEFTGVLGFNRLLKSIEILALETQHSIEEYIIESLKRDGIEVLREILDPTMMTVLLKESSQSKGLLEQLPIWPSEIRDISLYRTAQTAMLAPDIDIPFDALPENVVFIKASVASSYRSQLEQLRVKKMNIDQLLAQNVRQGQPIQANKVQRYKAFLRVLYANQPQAFSKHPLAINGEKNYCMANSLYCAKDKYFRAAFRDLQKTHFLFPALQDLPIWHDVGLRKDKTEYNYLECVRSIERRRRESSIPESDQLVTDAETIYDYLKFDAQDMQKWAAETWRILNDTPFPLKAQIGPSHRVAQMRLVRGSSRFAKFRKAVIPEYENVAWSQCPILSITPGRIVLSRISSQGAPSTKIVLDHLMFLSENRLNVQKHHISPYIQDVKAAYQYLQKNKNSIVSKDRKAKIWLNIEAEDEHTITLEGFFDSWKCSEDLCLNRKYTSGIVQPALSFLIPFAPLLESYGVEKVVPPLQLVETIEFENRSEILFAAFRRFRQEGKFFDIFFEVEGQVLGSHKVILAAASVYFETMFSGQWKESTLKVIQLSDDFKASTVLAIFDYIYSGKIPALDQKAEAEGTYHHLIHQLELSNLWLLEDLKVKLGDQLCCEHMIRLETVTHIRQCAAENKVPRLLSVCDDYIQNNKRLVQRELSCDNST</sequence>
<proteinExistence type="predicted"/>
<gene>
    <name evidence="2" type="ORF">P167DRAFT_242903</name>
</gene>
<accession>A0A3N4KJY2</accession>
<dbReference type="PANTHER" id="PTHR15600">
    <property type="entry name" value="SACSIN"/>
    <property type="match status" value="1"/>
</dbReference>
<evidence type="ECO:0000259" key="1">
    <source>
        <dbReference type="PROSITE" id="PS50097"/>
    </source>
</evidence>
<name>A0A3N4KJY2_9PEZI</name>
<dbReference type="EMBL" id="ML119140">
    <property type="protein sequence ID" value="RPB10840.1"/>
    <property type="molecule type" value="Genomic_DNA"/>
</dbReference>
<feature type="domain" description="BTB" evidence="1">
    <location>
        <begin position="962"/>
        <end position="1030"/>
    </location>
</feature>
<dbReference type="PANTHER" id="PTHR15600:SF42">
    <property type="entry name" value="SACSIN"/>
    <property type="match status" value="1"/>
</dbReference>
<dbReference type="SUPFAM" id="SSF54695">
    <property type="entry name" value="POZ domain"/>
    <property type="match status" value="1"/>
</dbReference>
<dbReference type="InterPro" id="IPR052972">
    <property type="entry name" value="Sacsin_chaperone_reg"/>
</dbReference>
<dbReference type="Pfam" id="PF00651">
    <property type="entry name" value="BTB"/>
    <property type="match status" value="1"/>
</dbReference>
<dbReference type="OrthoDB" id="6359816at2759"/>
<dbReference type="InterPro" id="IPR000210">
    <property type="entry name" value="BTB/POZ_dom"/>
</dbReference>